<accession>A0ABP1AA61</accession>
<feature type="region of interest" description="Disordered" evidence="2">
    <location>
        <begin position="17"/>
        <end position="80"/>
    </location>
</feature>
<keyword evidence="1" id="KW-0175">Coiled coil</keyword>
<proteinExistence type="predicted"/>
<gene>
    <name evidence="5" type="ORF">CSSPJE1EN2_LOCUS2425</name>
</gene>
<evidence type="ECO:0000313" key="5">
    <source>
        <dbReference type="EMBL" id="CAK9859430.1"/>
    </source>
</evidence>
<name>A0ABP1AA61_9BRYO</name>
<feature type="compositionally biased region" description="Low complexity" evidence="2">
    <location>
        <begin position="63"/>
        <end position="72"/>
    </location>
</feature>
<feature type="domain" description="Ternary complex factor MIP1 leucine-zipper" evidence="4">
    <location>
        <begin position="141"/>
        <end position="219"/>
    </location>
</feature>
<evidence type="ECO:0000313" key="6">
    <source>
        <dbReference type="Proteomes" id="UP001497522"/>
    </source>
</evidence>
<evidence type="ECO:0000259" key="3">
    <source>
        <dbReference type="Pfam" id="PF04784"/>
    </source>
</evidence>
<dbReference type="EMBL" id="OZ023711">
    <property type="protein sequence ID" value="CAK9859430.1"/>
    <property type="molecule type" value="Genomic_DNA"/>
</dbReference>
<feature type="domain" description="DUF547" evidence="3">
    <location>
        <begin position="438"/>
        <end position="566"/>
    </location>
</feature>
<dbReference type="Pfam" id="PF04784">
    <property type="entry name" value="DUF547"/>
    <property type="match status" value="1"/>
</dbReference>
<dbReference type="Pfam" id="PF14389">
    <property type="entry name" value="Lzipper-MIP1"/>
    <property type="match status" value="1"/>
</dbReference>
<evidence type="ECO:0000256" key="1">
    <source>
        <dbReference type="SAM" id="Coils"/>
    </source>
</evidence>
<dbReference type="Proteomes" id="UP001497522">
    <property type="component" value="Chromosome 10"/>
</dbReference>
<protein>
    <submittedName>
        <fullName evidence="5">Uncharacterized protein</fullName>
    </submittedName>
</protein>
<evidence type="ECO:0000259" key="4">
    <source>
        <dbReference type="Pfam" id="PF14389"/>
    </source>
</evidence>
<evidence type="ECO:0000256" key="2">
    <source>
        <dbReference type="SAM" id="MobiDB-lite"/>
    </source>
</evidence>
<sequence>MIATLVEGLVGELLQKKSWSIPPRKTKQEMRKQQQNNNIHSESIAPPTTCSSPPPPPLPSDENVNSSSPSVKNNEDQDDVVRKGEVVSSLENIMQHVLKSTTQQAWKKHKGHDSLASSKEVDDDVFYDSRSSISLHRFLLRSELEDEVSALQRQLEQQQELHTALEKALVHDPGVLPNLIPSHLPAIEQKLLLDIAILEVEVLELEMQMTALRWQLLHESNEHEAVELHNSAHLSQQTIQEMFPVPDVSFSSPNSQSPLQSGDLNLPPLVTLKELLHVPCPESPKSTDDEDFEGLRWIEMPPNANKLSEEMVQCISKIYCQLRDSNNGGILLAGNQSPTSHLGNLVASSLSSVSESSLLSFTRSPLQSLQSQENIMATDVTSDPYKSRGKLSWADVGPYNQVIEVRWLSVGKEQLEYAAHALGKFRLLVEQLEKVDPQTMSHEEKLAFWINIYNALMMHAFLAYGIPRSDLKFFNLMQKAAYCVGGHWFTAALIECSLLKGKAMAHRPQFGLMMALQKTRLKEELIKYGIERVEPLVNFALCCGAHSSPMVRVYTAEHVHEELGFAVHGYARAAVGISVKGKLLVPKLLYCHAHETVEDRVLLDWVCNFLPTAQVALIFECIQQRRYHLLQSNNFAVLPFDFSFRYLFPSEICN</sequence>
<keyword evidence="6" id="KW-1185">Reference proteome</keyword>
<dbReference type="PANTHER" id="PTHR23054:SF53">
    <property type="entry name" value="OS06G0704100 PROTEIN"/>
    <property type="match status" value="1"/>
</dbReference>
<organism evidence="5 6">
    <name type="scientific">Sphagnum jensenii</name>
    <dbReference type="NCBI Taxonomy" id="128206"/>
    <lineage>
        <taxon>Eukaryota</taxon>
        <taxon>Viridiplantae</taxon>
        <taxon>Streptophyta</taxon>
        <taxon>Embryophyta</taxon>
        <taxon>Bryophyta</taxon>
        <taxon>Sphagnophytina</taxon>
        <taxon>Sphagnopsida</taxon>
        <taxon>Sphagnales</taxon>
        <taxon>Sphagnaceae</taxon>
        <taxon>Sphagnum</taxon>
    </lineage>
</organism>
<dbReference type="InterPro" id="IPR006869">
    <property type="entry name" value="DUF547"/>
</dbReference>
<reference evidence="5" key="1">
    <citation type="submission" date="2024-03" db="EMBL/GenBank/DDBJ databases">
        <authorList>
            <consortium name="ELIXIR-Norway"/>
            <consortium name="Elixir Norway"/>
        </authorList>
    </citation>
    <scope>NUCLEOTIDE SEQUENCE</scope>
</reference>
<dbReference type="InterPro" id="IPR025757">
    <property type="entry name" value="MIP1_Leuzipper"/>
</dbReference>
<dbReference type="PANTHER" id="PTHR23054">
    <property type="entry name" value="TERNARY COMPLEX FACTOR MIP1, LEUCINE-ZIPPER-RELATED"/>
    <property type="match status" value="1"/>
</dbReference>
<feature type="coiled-coil region" evidence="1">
    <location>
        <begin position="141"/>
        <end position="168"/>
    </location>
</feature>